<feature type="domain" description="Glycosyl transferase family 1" evidence="1">
    <location>
        <begin position="193"/>
        <end position="349"/>
    </location>
</feature>
<name>A0A1G9W0H1_9FIRM</name>
<accession>A0A1G9W0H1</accession>
<organism evidence="3 4">
    <name type="scientific">Megasphaera paucivorans</name>
    <dbReference type="NCBI Taxonomy" id="349095"/>
    <lineage>
        <taxon>Bacteria</taxon>
        <taxon>Bacillati</taxon>
        <taxon>Bacillota</taxon>
        <taxon>Negativicutes</taxon>
        <taxon>Veillonellales</taxon>
        <taxon>Veillonellaceae</taxon>
        <taxon>Megasphaera</taxon>
    </lineage>
</organism>
<dbReference type="InterPro" id="IPR028098">
    <property type="entry name" value="Glyco_trans_4-like_N"/>
</dbReference>
<dbReference type="OrthoDB" id="9795068at2"/>
<dbReference type="AlphaFoldDB" id="A0A1G9W0H1"/>
<dbReference type="PANTHER" id="PTHR12526">
    <property type="entry name" value="GLYCOSYLTRANSFERASE"/>
    <property type="match status" value="1"/>
</dbReference>
<dbReference type="GO" id="GO:0016757">
    <property type="term" value="F:glycosyltransferase activity"/>
    <property type="evidence" value="ECO:0007669"/>
    <property type="project" value="InterPro"/>
</dbReference>
<keyword evidence="3" id="KW-0808">Transferase</keyword>
<reference evidence="3 4" key="1">
    <citation type="submission" date="2016-10" db="EMBL/GenBank/DDBJ databases">
        <authorList>
            <person name="de Groot N.N."/>
        </authorList>
    </citation>
    <scope>NUCLEOTIDE SEQUENCE [LARGE SCALE GENOMIC DNA]</scope>
    <source>
        <strain evidence="3 4">DSM 16981</strain>
    </source>
</reference>
<dbReference type="InterPro" id="IPR001296">
    <property type="entry name" value="Glyco_trans_1"/>
</dbReference>
<dbReference type="SUPFAM" id="SSF53756">
    <property type="entry name" value="UDP-Glycosyltransferase/glycogen phosphorylase"/>
    <property type="match status" value="1"/>
</dbReference>
<dbReference type="Gene3D" id="3.40.50.2000">
    <property type="entry name" value="Glycogen Phosphorylase B"/>
    <property type="match status" value="2"/>
</dbReference>
<proteinExistence type="predicted"/>
<evidence type="ECO:0000313" key="3">
    <source>
        <dbReference type="EMBL" id="SDM78049.1"/>
    </source>
</evidence>
<dbReference type="STRING" id="349095.SAMN05660299_01525"/>
<evidence type="ECO:0000259" key="2">
    <source>
        <dbReference type="Pfam" id="PF13439"/>
    </source>
</evidence>
<dbReference type="CDD" id="cd03808">
    <property type="entry name" value="GT4_CapM-like"/>
    <property type="match status" value="1"/>
</dbReference>
<keyword evidence="4" id="KW-1185">Reference proteome</keyword>
<dbReference type="Pfam" id="PF00534">
    <property type="entry name" value="Glycos_transf_1"/>
    <property type="match status" value="1"/>
</dbReference>
<dbReference type="RefSeq" id="WP_091650141.1">
    <property type="nucleotide sequence ID" value="NZ_FNHQ01000013.1"/>
</dbReference>
<feature type="domain" description="Glycosyltransferase subfamily 4-like N-terminal" evidence="2">
    <location>
        <begin position="23"/>
        <end position="170"/>
    </location>
</feature>
<gene>
    <name evidence="3" type="ORF">SAMN05660299_01525</name>
</gene>
<dbReference type="Proteomes" id="UP000199309">
    <property type="component" value="Unassembled WGS sequence"/>
</dbReference>
<evidence type="ECO:0000259" key="1">
    <source>
        <dbReference type="Pfam" id="PF00534"/>
    </source>
</evidence>
<dbReference type="PANTHER" id="PTHR12526:SF630">
    <property type="entry name" value="GLYCOSYLTRANSFERASE"/>
    <property type="match status" value="1"/>
</dbReference>
<protein>
    <submittedName>
        <fullName evidence="3">Glycosyltransferase involved in cell wall bisynthesis</fullName>
    </submittedName>
</protein>
<evidence type="ECO:0000313" key="4">
    <source>
        <dbReference type="Proteomes" id="UP000199309"/>
    </source>
</evidence>
<dbReference type="Pfam" id="PF13439">
    <property type="entry name" value="Glyco_transf_4"/>
    <property type="match status" value="1"/>
</dbReference>
<sequence length="376" mass="42646">MNKICYITTISDTIQAFFVPQLQYLSENGFSVTVVCSPDDELKSILGDYIQYHPIMIPRGIATLSLLISIYKLRSFFIKERFDIVQYSTPNAAFCSAIAAKLSGIRVRNYHLMGLRYLGASGIFRIILKQLEKYTCECSTHIECVSKSNLELAVQDKLFSAHKGTVIWNGSSGGIDLSRFDISHRQEYRALVRKKYGILEHDFLFGFMGRITVDKGINEIFEAFSRISNAKLMIIGPTEQLDFLNQYLFKQTKKNHNIIFIGQVSDPERFYCAMDVLLLPSYREGFGNVVIEAAAMGTPAIVSDIPGPIDTSIQNVTALWVPPKDVHALEESMKKIINKPGLRSQLSKACRPYVIHHFEQQKLNAKILERKKELLQ</sequence>
<dbReference type="EMBL" id="FNHQ01000013">
    <property type="protein sequence ID" value="SDM78049.1"/>
    <property type="molecule type" value="Genomic_DNA"/>
</dbReference>